<reference evidence="1 2" key="1">
    <citation type="journal article" date="2024" name="G3 (Bethesda)">
        <title>Genome assembly of Hibiscus sabdariffa L. provides insights into metabolisms of medicinal natural products.</title>
        <authorList>
            <person name="Kim T."/>
        </authorList>
    </citation>
    <scope>NUCLEOTIDE SEQUENCE [LARGE SCALE GENOMIC DNA]</scope>
    <source>
        <strain evidence="1">TK-2024</strain>
        <tissue evidence="1">Old leaves</tissue>
    </source>
</reference>
<name>A0ABR2FM50_9ROSI</name>
<dbReference type="EMBL" id="JBBPBM010000006">
    <property type="protein sequence ID" value="KAK8582043.1"/>
    <property type="molecule type" value="Genomic_DNA"/>
</dbReference>
<keyword evidence="2" id="KW-1185">Reference proteome</keyword>
<proteinExistence type="predicted"/>
<sequence>MILRSIAEIQACSWEGFLSWCRLVHSSDIRWGAQSVDFGLSEAAASLEFEFVVFPNGGNRPLPGRPKSGVLGGWRMSLNLMPPGDETNITVLEIEPPENMKLAYEDD</sequence>
<comment type="caution">
    <text evidence="1">The sequence shown here is derived from an EMBL/GenBank/DDBJ whole genome shotgun (WGS) entry which is preliminary data.</text>
</comment>
<organism evidence="1 2">
    <name type="scientific">Hibiscus sabdariffa</name>
    <name type="common">roselle</name>
    <dbReference type="NCBI Taxonomy" id="183260"/>
    <lineage>
        <taxon>Eukaryota</taxon>
        <taxon>Viridiplantae</taxon>
        <taxon>Streptophyta</taxon>
        <taxon>Embryophyta</taxon>
        <taxon>Tracheophyta</taxon>
        <taxon>Spermatophyta</taxon>
        <taxon>Magnoliopsida</taxon>
        <taxon>eudicotyledons</taxon>
        <taxon>Gunneridae</taxon>
        <taxon>Pentapetalae</taxon>
        <taxon>rosids</taxon>
        <taxon>malvids</taxon>
        <taxon>Malvales</taxon>
        <taxon>Malvaceae</taxon>
        <taxon>Malvoideae</taxon>
        <taxon>Hibiscus</taxon>
    </lineage>
</organism>
<dbReference type="Proteomes" id="UP001472677">
    <property type="component" value="Unassembled WGS sequence"/>
</dbReference>
<gene>
    <name evidence="1" type="ORF">V6N12_072241</name>
</gene>
<protein>
    <submittedName>
        <fullName evidence="1">Uncharacterized protein</fullName>
    </submittedName>
</protein>
<evidence type="ECO:0000313" key="2">
    <source>
        <dbReference type="Proteomes" id="UP001472677"/>
    </source>
</evidence>
<accession>A0ABR2FM50</accession>
<evidence type="ECO:0000313" key="1">
    <source>
        <dbReference type="EMBL" id="KAK8582043.1"/>
    </source>
</evidence>